<evidence type="ECO:0000256" key="1">
    <source>
        <dbReference type="SAM" id="MobiDB-lite"/>
    </source>
</evidence>
<reference evidence="2 3" key="1">
    <citation type="submission" date="2017-07" db="EMBL/GenBank/DDBJ databases">
        <title>First draft Genome Sequence of Nocardia cerradoensis isolated from human infection.</title>
        <authorList>
            <person name="Carrasco G."/>
        </authorList>
    </citation>
    <scope>NUCLEOTIDE SEQUENCE [LARGE SCALE GENOMIC DNA]</scope>
    <source>
        <strain evidence="2 3">CNM20130759</strain>
    </source>
</reference>
<organism evidence="2 3">
    <name type="scientific">Nocardia cerradoensis</name>
    <dbReference type="NCBI Taxonomy" id="85688"/>
    <lineage>
        <taxon>Bacteria</taxon>
        <taxon>Bacillati</taxon>
        <taxon>Actinomycetota</taxon>
        <taxon>Actinomycetes</taxon>
        <taxon>Mycobacteriales</taxon>
        <taxon>Nocardiaceae</taxon>
        <taxon>Nocardia</taxon>
    </lineage>
</organism>
<proteinExistence type="predicted"/>
<dbReference type="AlphaFoldDB" id="A0A231H8W9"/>
<feature type="region of interest" description="Disordered" evidence="1">
    <location>
        <begin position="59"/>
        <end position="100"/>
    </location>
</feature>
<comment type="caution">
    <text evidence="2">The sequence shown here is derived from an EMBL/GenBank/DDBJ whole genome shotgun (WGS) entry which is preliminary data.</text>
</comment>
<evidence type="ECO:0000313" key="2">
    <source>
        <dbReference type="EMBL" id="OXR45404.1"/>
    </source>
</evidence>
<protein>
    <submittedName>
        <fullName evidence="2">Uncharacterized protein</fullName>
    </submittedName>
</protein>
<dbReference type="EMBL" id="NGAF01000004">
    <property type="protein sequence ID" value="OXR45404.1"/>
    <property type="molecule type" value="Genomic_DNA"/>
</dbReference>
<name>A0A231H8W9_9NOCA</name>
<evidence type="ECO:0000313" key="3">
    <source>
        <dbReference type="Proteomes" id="UP000215506"/>
    </source>
</evidence>
<dbReference type="RefSeq" id="WP_039776605.1">
    <property type="nucleotide sequence ID" value="NZ_JAAXOR010000007.1"/>
</dbReference>
<gene>
    <name evidence="2" type="ORF">B7C42_02529</name>
</gene>
<keyword evidence="3" id="KW-1185">Reference proteome</keyword>
<accession>A0A231H8W9</accession>
<sequence>MTYQPDRSSATDPAEQRRVDEKIAARMGISVEELHEIDRRVAEDIAARDAVPAEQRIVDDNPKFTKGFGPVTPENEIQPGEIREHYRNSEAASPPDEQPS</sequence>
<dbReference type="Proteomes" id="UP000215506">
    <property type="component" value="Unassembled WGS sequence"/>
</dbReference>